<dbReference type="Proteomes" id="UP000823046">
    <property type="component" value="Unassembled WGS sequence"/>
</dbReference>
<dbReference type="InterPro" id="IPR032443">
    <property type="entry name" value="RAWUL"/>
</dbReference>
<dbReference type="SUPFAM" id="SSF57850">
    <property type="entry name" value="RING/U-box"/>
    <property type="match status" value="1"/>
</dbReference>
<keyword evidence="9" id="KW-1185">Reference proteome</keyword>
<evidence type="ECO:0000256" key="4">
    <source>
        <dbReference type="ARBA" id="ARBA00022833"/>
    </source>
</evidence>
<gene>
    <name evidence="8" type="ORF">IE077_003715</name>
</gene>
<dbReference type="Pfam" id="PF16207">
    <property type="entry name" value="RAWUL"/>
    <property type="match status" value="1"/>
</dbReference>
<keyword evidence="4" id="KW-0862">Zinc</keyword>
<evidence type="ECO:0000256" key="6">
    <source>
        <dbReference type="PROSITE-ProRule" id="PRU00175"/>
    </source>
</evidence>
<dbReference type="PROSITE" id="PS00518">
    <property type="entry name" value="ZF_RING_1"/>
    <property type="match status" value="1"/>
</dbReference>
<dbReference type="Gene3D" id="3.30.40.10">
    <property type="entry name" value="Zinc/RING finger domain, C3HC4 (zinc finger)"/>
    <property type="match status" value="1"/>
</dbReference>
<sequence>MYLSHRRHRETVKAENESYESLEGDLHLFEGERGLDVKFKLRVLADLLKCPLCKGYFREAYTIRECLHTFCKVCIYQHCAAGKTGCPTCKEQLPTNLEGIEFDRIIQNMVDKLFPHFSVLEQIEKQNLYGFCGLDYQATPAEERTLAKVLAESAEATSAAALTAASLGEAEVESDDTTSSWLNMREFFRNVLNRDFKLSTQLNMALALFPDNKQVRALQRPYIRTSAQMQVQHIMQYIAGKLKLPNSSHLELFLEKQIIHKSHSLEFVCKSRRFDPYKCILITYRLKQ</sequence>
<keyword evidence="3 6" id="KW-0863">Zinc-finger</keyword>
<keyword evidence="5" id="KW-0539">Nucleus</keyword>
<evidence type="ECO:0000313" key="8">
    <source>
        <dbReference type="EMBL" id="KAF8822451.1"/>
    </source>
</evidence>
<evidence type="ECO:0000256" key="2">
    <source>
        <dbReference type="ARBA" id="ARBA00022723"/>
    </source>
</evidence>
<accession>A0ABQ7JEM0</accession>
<dbReference type="Gene3D" id="3.10.20.90">
    <property type="entry name" value="Phosphatidylinositol 3-kinase Catalytic Subunit, Chain A, domain 1"/>
    <property type="match status" value="1"/>
</dbReference>
<name>A0ABQ7JEM0_9APIC</name>
<dbReference type="SMART" id="SM00184">
    <property type="entry name" value="RING"/>
    <property type="match status" value="1"/>
</dbReference>
<proteinExistence type="predicted"/>
<dbReference type="InterPro" id="IPR018957">
    <property type="entry name" value="Znf_C3HC4_RING-type"/>
</dbReference>
<dbReference type="EMBL" id="JADAQX010000053">
    <property type="protein sequence ID" value="KAF8822451.1"/>
    <property type="molecule type" value="Genomic_DNA"/>
</dbReference>
<reference evidence="8 9" key="1">
    <citation type="journal article" date="2020" name="bioRxiv">
        <title>Metabolic contributions of an alphaproteobacterial endosymbiont in the apicomplexan Cardiosporidium cionae.</title>
        <authorList>
            <person name="Hunter E.S."/>
            <person name="Paight C.J."/>
            <person name="Lane C.E."/>
        </authorList>
    </citation>
    <scope>NUCLEOTIDE SEQUENCE [LARGE SCALE GENOMIC DNA]</scope>
    <source>
        <strain evidence="8">ESH_2018</strain>
    </source>
</reference>
<comment type="caution">
    <text evidence="8">The sequence shown here is derived from an EMBL/GenBank/DDBJ whole genome shotgun (WGS) entry which is preliminary data.</text>
</comment>
<dbReference type="InterPro" id="IPR017907">
    <property type="entry name" value="Znf_RING_CS"/>
</dbReference>
<dbReference type="PROSITE" id="PS50089">
    <property type="entry name" value="ZF_RING_2"/>
    <property type="match status" value="1"/>
</dbReference>
<evidence type="ECO:0000259" key="7">
    <source>
        <dbReference type="PROSITE" id="PS50089"/>
    </source>
</evidence>
<comment type="subcellular location">
    <subcellularLocation>
        <location evidence="1">Nucleus</location>
    </subcellularLocation>
</comment>
<keyword evidence="2" id="KW-0479">Metal-binding</keyword>
<evidence type="ECO:0000256" key="3">
    <source>
        <dbReference type="ARBA" id="ARBA00022771"/>
    </source>
</evidence>
<dbReference type="PANTHER" id="PTHR45893">
    <property type="entry name" value="POLYCOMB GROUP RING FINGER PROTEIN"/>
    <property type="match status" value="1"/>
</dbReference>
<evidence type="ECO:0000256" key="1">
    <source>
        <dbReference type="ARBA" id="ARBA00004123"/>
    </source>
</evidence>
<protein>
    <submittedName>
        <fullName evidence="8">Zinc finger, C3HC4 type (RING finger) domain-containing protein</fullName>
    </submittedName>
</protein>
<dbReference type="Pfam" id="PF00097">
    <property type="entry name" value="zf-C3HC4"/>
    <property type="match status" value="1"/>
</dbReference>
<organism evidence="8 9">
    <name type="scientific">Cardiosporidium cionae</name>
    <dbReference type="NCBI Taxonomy" id="476202"/>
    <lineage>
        <taxon>Eukaryota</taxon>
        <taxon>Sar</taxon>
        <taxon>Alveolata</taxon>
        <taxon>Apicomplexa</taxon>
        <taxon>Aconoidasida</taxon>
        <taxon>Nephromycida</taxon>
        <taxon>Cardiosporidium</taxon>
    </lineage>
</organism>
<evidence type="ECO:0000313" key="9">
    <source>
        <dbReference type="Proteomes" id="UP000823046"/>
    </source>
</evidence>
<dbReference type="InterPro" id="IPR013083">
    <property type="entry name" value="Znf_RING/FYVE/PHD"/>
</dbReference>
<feature type="domain" description="RING-type" evidence="7">
    <location>
        <begin position="50"/>
        <end position="90"/>
    </location>
</feature>
<dbReference type="InterPro" id="IPR051507">
    <property type="entry name" value="PcG_RING_finger"/>
</dbReference>
<dbReference type="InterPro" id="IPR001841">
    <property type="entry name" value="Znf_RING"/>
</dbReference>
<evidence type="ECO:0000256" key="5">
    <source>
        <dbReference type="ARBA" id="ARBA00023242"/>
    </source>
</evidence>